<protein>
    <submittedName>
        <fullName evidence="3">Uncharacterized protein</fullName>
    </submittedName>
</protein>
<keyword evidence="1" id="KW-0812">Transmembrane</keyword>
<evidence type="ECO:0000256" key="1">
    <source>
        <dbReference type="SAM" id="Phobius"/>
    </source>
</evidence>
<keyword evidence="2" id="KW-1185">Reference proteome</keyword>
<proteinExistence type="predicted"/>
<dbReference type="WBParaSite" id="nRc.2.0.1.t22996-RA">
    <property type="protein sequence ID" value="nRc.2.0.1.t22996-RA"/>
    <property type="gene ID" value="nRc.2.0.1.g22996"/>
</dbReference>
<dbReference type="Proteomes" id="UP000887565">
    <property type="component" value="Unplaced"/>
</dbReference>
<feature type="transmembrane region" description="Helical" evidence="1">
    <location>
        <begin position="92"/>
        <end position="109"/>
    </location>
</feature>
<reference evidence="3" key="1">
    <citation type="submission" date="2022-11" db="UniProtKB">
        <authorList>
            <consortium name="WormBaseParasite"/>
        </authorList>
    </citation>
    <scope>IDENTIFICATION</scope>
</reference>
<evidence type="ECO:0000313" key="3">
    <source>
        <dbReference type="WBParaSite" id="nRc.2.0.1.t22996-RA"/>
    </source>
</evidence>
<dbReference type="AlphaFoldDB" id="A0A915JBH1"/>
<name>A0A915JBH1_ROMCU</name>
<organism evidence="2 3">
    <name type="scientific">Romanomermis culicivorax</name>
    <name type="common">Nematode worm</name>
    <dbReference type="NCBI Taxonomy" id="13658"/>
    <lineage>
        <taxon>Eukaryota</taxon>
        <taxon>Metazoa</taxon>
        <taxon>Ecdysozoa</taxon>
        <taxon>Nematoda</taxon>
        <taxon>Enoplea</taxon>
        <taxon>Dorylaimia</taxon>
        <taxon>Mermithida</taxon>
        <taxon>Mermithoidea</taxon>
        <taxon>Mermithidae</taxon>
        <taxon>Romanomermis</taxon>
    </lineage>
</organism>
<evidence type="ECO:0000313" key="2">
    <source>
        <dbReference type="Proteomes" id="UP000887565"/>
    </source>
</evidence>
<keyword evidence="1" id="KW-1133">Transmembrane helix</keyword>
<keyword evidence="1" id="KW-0472">Membrane</keyword>
<sequence>MCRLTFVSRYSNYAIYQAEARVIGNSSEEQFTKGGPETMCRKPLSNLVTLINNKQMRDNLMLSVIKHANLQDNLPFTSSAMSTITKSMNTGLIARLLLMVILCAIFSSMG</sequence>
<accession>A0A915JBH1</accession>